<dbReference type="PROSITE" id="PS50088">
    <property type="entry name" value="ANK_REPEAT"/>
    <property type="match status" value="3"/>
</dbReference>
<dbReference type="GO" id="GO:0016020">
    <property type="term" value="C:membrane"/>
    <property type="evidence" value="ECO:0007669"/>
    <property type="project" value="UniProtKB-SubCell"/>
</dbReference>
<organism evidence="8 9">
    <name type="scientific">Paramecium sonneborni</name>
    <dbReference type="NCBI Taxonomy" id="65129"/>
    <lineage>
        <taxon>Eukaryota</taxon>
        <taxon>Sar</taxon>
        <taxon>Alveolata</taxon>
        <taxon>Ciliophora</taxon>
        <taxon>Intramacronucleata</taxon>
        <taxon>Oligohymenophorea</taxon>
        <taxon>Peniculida</taxon>
        <taxon>Parameciidae</taxon>
        <taxon>Paramecium</taxon>
    </lineage>
</organism>
<feature type="transmembrane region" description="Helical" evidence="6">
    <location>
        <begin position="554"/>
        <end position="581"/>
    </location>
</feature>
<evidence type="ECO:0000313" key="8">
    <source>
        <dbReference type="EMBL" id="CAD8078845.1"/>
    </source>
</evidence>
<evidence type="ECO:0000256" key="5">
    <source>
        <dbReference type="PROSITE-ProRule" id="PRU00023"/>
    </source>
</evidence>
<sequence>MNLFSHDEINLLEAAQDGKLEFINNQLTSLTSRQLQEACKKSDYYGRNALHYAAYRGHYSVVEYFLDLQSININSQDNKGNTALMLVCVRGYNSDINTLRDGQKFDICSLLIERGASVEYYKKSGINNPLHWACFFGDLKTAKLLMYLEPSLMLFTNNRDQFPIDLSLMTGKELDDREQDEKVLEYMIMKFLAQYLGSEEHKNKLEVSDKEYETFRNLNKHKLNIKSTKQFKQVGLRYLFWASTQGRLDLIKPLLNCKYSPFEPSYKGRNALHAAVYHNKLELVKFYLESEESRIFRDDNVINIMTKDKPQTALHIAVERGHVEIAKILIKKGADPNYYNFRNHRAFDQSRLSEIKQLKKELFPNDQDNNLRSGFILVGQQKIKNELLEQQFKNIQTKYRKKNEEGYYKGEKEQFKFKYYTQESIDKEYTYYCLKVNEELKNEIADKNKMMIYNSREGYLSPFKKEIQDQFENFHHIHNQQILLTLLYDEFDIEQFIDDGLLLEYYPLHDENEKELIINFWKNERINILYEPFQLKKSSSRTFSALATYFGPEVGMFFVFLCFFSTWLFLPAIPGLIIGVYSFFDKEAMLAVAPIYTLCMAVWATIFFEFWKRKQSETMYNFDMHVTKEQRRNIPQYKGSFIIEDVTHTIEIMDTRNVQWKYFKSNTPLVILALIFIAGQQTGYYYLKQVYEDDDFYQTLWVCILAFTVLITNEIFNYCAKHTLIYENHQFQDERENVYILKVFAFTFLNSFGRLFYRSIIRPDQEELHLFSISFTIIWSVVHLIRYFIYPWISFSFIKLKFNWDFNRFKSQNNKQVNIQQKIGDTETSGMNKSFDKVISSQYLLQQIELNKRMIDPPDHVEQFTYFMTQFCMVTMFGAGSQIIPIITLFFNLLNIEGLLYGYRKFVKRPLAEPKKNIGVWNDILQLIGYIGIVSNCLSIYQANQEQLNYLIGASNETSNQDQTNLGLRNFLLLIVAEHIVIGIKFVIEAVIPDEPEWIELVLKKEEYLSEKNKSAEQKYDQSIKTLENKVKKD</sequence>
<protein>
    <recommendedName>
        <fullName evidence="7">Anoctamin transmembrane domain-containing protein</fullName>
    </recommendedName>
</protein>
<feature type="transmembrane region" description="Helical" evidence="6">
    <location>
        <begin position="883"/>
        <end position="903"/>
    </location>
</feature>
<dbReference type="OrthoDB" id="296386at2759"/>
<dbReference type="Pfam" id="PF04547">
    <property type="entry name" value="Anoctamin"/>
    <property type="match status" value="1"/>
</dbReference>
<dbReference type="GO" id="GO:0005254">
    <property type="term" value="F:chloride channel activity"/>
    <property type="evidence" value="ECO:0007669"/>
    <property type="project" value="TreeGrafter"/>
</dbReference>
<feature type="domain" description="Anoctamin transmembrane" evidence="7">
    <location>
        <begin position="548"/>
        <end position="1006"/>
    </location>
</feature>
<evidence type="ECO:0000256" key="3">
    <source>
        <dbReference type="ARBA" id="ARBA00022989"/>
    </source>
</evidence>
<dbReference type="PANTHER" id="PTHR12308">
    <property type="entry name" value="ANOCTAMIN"/>
    <property type="match status" value="1"/>
</dbReference>
<feature type="repeat" description="ANK" evidence="5">
    <location>
        <begin position="45"/>
        <end position="78"/>
    </location>
</feature>
<name>A0A8S1MQ03_9CILI</name>
<dbReference type="SMART" id="SM00248">
    <property type="entry name" value="ANK"/>
    <property type="match status" value="6"/>
</dbReference>
<dbReference type="Proteomes" id="UP000692954">
    <property type="component" value="Unassembled WGS sequence"/>
</dbReference>
<keyword evidence="2 6" id="KW-0812">Transmembrane</keyword>
<comment type="subcellular location">
    <subcellularLocation>
        <location evidence="1">Membrane</location>
        <topology evidence="1">Multi-pass membrane protein</topology>
    </subcellularLocation>
</comment>
<evidence type="ECO:0000313" key="9">
    <source>
        <dbReference type="Proteomes" id="UP000692954"/>
    </source>
</evidence>
<dbReference type="AlphaFoldDB" id="A0A8S1MQ03"/>
<dbReference type="InterPro" id="IPR049452">
    <property type="entry name" value="Anoctamin_TM"/>
</dbReference>
<feature type="transmembrane region" description="Helical" evidence="6">
    <location>
        <begin position="699"/>
        <end position="718"/>
    </location>
</feature>
<keyword evidence="5" id="KW-0040">ANK repeat</keyword>
<keyword evidence="4 6" id="KW-0472">Membrane</keyword>
<gene>
    <name evidence="8" type="ORF">PSON_ATCC_30995.1.T0380146</name>
</gene>
<keyword evidence="9" id="KW-1185">Reference proteome</keyword>
<dbReference type="PANTHER" id="PTHR12308:SF73">
    <property type="entry name" value="ANOCTAMIN"/>
    <property type="match status" value="1"/>
</dbReference>
<accession>A0A8S1MQ03</accession>
<feature type="transmembrane region" description="Helical" evidence="6">
    <location>
        <begin position="669"/>
        <end position="687"/>
    </location>
</feature>
<feature type="repeat" description="ANK" evidence="5">
    <location>
        <begin position="267"/>
        <end position="299"/>
    </location>
</feature>
<evidence type="ECO:0000256" key="1">
    <source>
        <dbReference type="ARBA" id="ARBA00004141"/>
    </source>
</evidence>
<feature type="transmembrane region" description="Helical" evidence="6">
    <location>
        <begin position="769"/>
        <end position="789"/>
    </location>
</feature>
<dbReference type="EMBL" id="CAJJDN010000038">
    <property type="protein sequence ID" value="CAD8078845.1"/>
    <property type="molecule type" value="Genomic_DNA"/>
</dbReference>
<dbReference type="PROSITE" id="PS50297">
    <property type="entry name" value="ANK_REP_REGION"/>
    <property type="match status" value="2"/>
</dbReference>
<dbReference type="Pfam" id="PF12796">
    <property type="entry name" value="Ank_2"/>
    <property type="match status" value="2"/>
</dbReference>
<dbReference type="InterPro" id="IPR002110">
    <property type="entry name" value="Ankyrin_rpt"/>
</dbReference>
<keyword evidence="3 6" id="KW-1133">Transmembrane helix</keyword>
<evidence type="ECO:0000256" key="2">
    <source>
        <dbReference type="ARBA" id="ARBA00022692"/>
    </source>
</evidence>
<feature type="transmembrane region" description="Helical" evidence="6">
    <location>
        <begin position="588"/>
        <end position="611"/>
    </location>
</feature>
<feature type="repeat" description="ANK" evidence="5">
    <location>
        <begin position="309"/>
        <end position="341"/>
    </location>
</feature>
<evidence type="ECO:0000256" key="4">
    <source>
        <dbReference type="ARBA" id="ARBA00023136"/>
    </source>
</evidence>
<evidence type="ECO:0000256" key="6">
    <source>
        <dbReference type="SAM" id="Phobius"/>
    </source>
</evidence>
<evidence type="ECO:0000259" key="7">
    <source>
        <dbReference type="Pfam" id="PF04547"/>
    </source>
</evidence>
<proteinExistence type="predicted"/>
<reference evidence="8" key="1">
    <citation type="submission" date="2021-01" db="EMBL/GenBank/DDBJ databases">
        <authorList>
            <consortium name="Genoscope - CEA"/>
            <person name="William W."/>
        </authorList>
    </citation>
    <scope>NUCLEOTIDE SEQUENCE</scope>
</reference>
<comment type="caution">
    <text evidence="8">The sequence shown here is derived from an EMBL/GenBank/DDBJ whole genome shotgun (WGS) entry which is preliminary data.</text>
</comment>
<dbReference type="InterPro" id="IPR007632">
    <property type="entry name" value="Anoctamin"/>
</dbReference>
<feature type="transmembrane region" description="Helical" evidence="6">
    <location>
        <begin position="738"/>
        <end position="757"/>
    </location>
</feature>